<feature type="domain" description="E3 ubiquitin-protein ligase UBR4 N-terminal" evidence="4">
    <location>
        <begin position="756"/>
        <end position="1270"/>
    </location>
</feature>
<feature type="compositionally biased region" description="Acidic residues" evidence="2">
    <location>
        <begin position="718"/>
        <end position="733"/>
    </location>
</feature>
<dbReference type="EnsemblMetazoa" id="SSS_838s_mrna">
    <property type="protein sequence ID" value="KAF7490496.1"/>
    <property type="gene ID" value="SSS_838"/>
</dbReference>
<dbReference type="Proteomes" id="UP000070412">
    <property type="component" value="Unassembled WGS sequence"/>
</dbReference>
<feature type="compositionally biased region" description="Low complexity" evidence="2">
    <location>
        <begin position="3504"/>
        <end position="3523"/>
    </location>
</feature>
<feature type="compositionally biased region" description="Low complexity" evidence="2">
    <location>
        <begin position="3151"/>
        <end position="3167"/>
    </location>
</feature>
<feature type="compositionally biased region" description="Low complexity" evidence="2">
    <location>
        <begin position="3181"/>
        <end position="3204"/>
    </location>
</feature>
<feature type="region of interest" description="Disordered" evidence="2">
    <location>
        <begin position="717"/>
        <end position="750"/>
    </location>
</feature>
<organism evidence="6">
    <name type="scientific">Sarcoptes scabiei</name>
    <name type="common">Itch mite</name>
    <name type="synonym">Acarus scabiei</name>
    <dbReference type="NCBI Taxonomy" id="52283"/>
    <lineage>
        <taxon>Eukaryota</taxon>
        <taxon>Metazoa</taxon>
        <taxon>Ecdysozoa</taxon>
        <taxon>Arthropoda</taxon>
        <taxon>Chelicerata</taxon>
        <taxon>Arachnida</taxon>
        <taxon>Acari</taxon>
        <taxon>Acariformes</taxon>
        <taxon>Sarcoptiformes</taxon>
        <taxon>Astigmata</taxon>
        <taxon>Psoroptidia</taxon>
        <taxon>Sarcoptoidea</taxon>
        <taxon>Sarcoptidae</taxon>
        <taxon>Sarcoptinae</taxon>
        <taxon>Sarcoptes</taxon>
    </lineage>
</organism>
<sequence length="6199" mass="710389">MDETKQKLKLLIDFFTNQYLNSLKNIEKASIVSQNSIQEDVSAIEESGNLESSSIESSSGNSSKIEQIISKQDFDLIIKTLESCKKNMTHFSKTEQAYLMPLIALCGHILLTETSIITRSYLPIVSEVLIYVLQFLINEISLYTEDHPNSSEFDVIITKGFGDDVVLSNDMNATFHNYFVKYRLTKFLTSMLQDADEYSVIFSNKDLIILCQMLRCQSLPDSLRVHVEPDATKSSNPITIISSQSSVKRIRLATPSLLDRNSKEEFFDQLLTPLIRSSNVSTSSSDCSLSPKNKSNRDFPSNASAARIIDDAKNLRNFSFGTATDLLSSTFNTKIQSIQQIRSYLISHNQMYFQYIGGATSLLNLINNFTSFGPYILHLLAIEEGANLRLINLDGYDFETICHRIAYDIDLVDCVFSLNRLLEPLSCDRISKIIVIVQAILNACLSLIMQNTKNLSANNFEDIKAPKTDHLMKKIVSKSIELYDRVFEIFRHSNRVAGQISQNAHMFTTWLLFSGLQMILNSRLTSSSTKRQQGYNVHCIPLAKQAMKLMTSLLDDLHLEFGDQNTILDDNNSENQLEDLNFIKKFSFNIPTQSRKSVPTTPASTPVDLSPSSSSTSISQSASDSFVSGRTLNPTFKYNKFGHYSAWQRIDMIVTSNLNVIQFLFSYLSAGYRRATLSRHSISKLVKSKYSVAKSCNQPSLHSIMWKKFNEFRKQLGDENDDDNGDEDDEDLADEQHQESSRVSDEEHSIEQDIDDHYELIISILDHMNFLYICSKIDALRLYFKQMLTDAQLIVLAHVIQDLDSEMDSVQIQSPLSSEIFNRFSGSLSSLMYNMIAMQILSEEQQNSLLAYLGFKPSQESWPLHHGIRSLSILAHIMLLSLKKEQEDIKLDLNSTTIQIWRGFINKLSQAALSFKGDYVSFNEECPDFHEDLNVEHAQLMLFLFHHLKLLQRKHVFSLVGTALNDISTKLNANRCSISAAQMLFIGRLLHLFEYMCKNLYDTPGYLFDQVNHNLLNLIRDNEAISFQKSFKTTMEEKASTIKDELRKSINSIRNTSFFVDEQLEINYLKHLTSSYKYLVDSNQSESEKSCFENDIVVSFFDSILHPRFYHLMDVNAPTVHKSNIIRNFKPKLDGIACNFMLAGFSSISYDQFYNSLLDLMQFIGYQFDFDTKMTKDDKNRLANRSLQYGFFGICAYDYTFRTMWRLMNQLPPSFKFLEEISHVIENSVKDDRNLSSIEASKILNMCIWLPRLEKNRTVCNWVAESLCKVNFSDSLENVKPSTISAENIINDLTKTFGALDFNYYLLKMIVWSFFRYSHSPFNSMASIKNHLLSQSQQILQLQHYRFPKFFTLFSMTIYLDRLSSILVDQLKNSKEISFKFSKMPQQELLEDFSNLLICFFDKIYNETMAILLYSDPLLMSGRDEKSDLTYLLNRSIVNICSVGIFDETLYKHSSAIMDTLPRFHSSLATIYEWSRIAIDKDRQMPENELKNLFQKGLHFDLPIIEMSSLKSSISSNQHTVHYYFSSFFNDVSSIHKTPEIKYIGIGSVDITCIKLKQLMFNLFKFIEVINNHKQASKNDQAFLVTLVTQYSFAGNSYPFDHYESQSFVKTLCADYFNQLETNSSLTSIIYPYSIGNAFFIMSLYNHPLFISLQESEKKSFQQTFAIVSKEMFDFLNKIIKSDAGVHALEEFLFEESATTPTGNKSDHQLNTFDFNLINLIEAASNTFITQEYAFQLLNLMKTLLSRFEKDPENFSLIRICSSLSTSLAEHPKRIPLLSNWFNLILFKRTNDENNISLLDDVFPNSKIRKYYIDDSSNKNLYILFKFLRYVIKGVHKFEDIVVASIAEALIINIQTLITNVRFDSNNVFFHFSGLFSALILLMSIKGNNDGQINAESIGHFKLIREVVNWLSACEIRLFNSQPIDKSENVLLDPEVKFMIESCYQMISYLSDIFTALEYHLIFLKNRKEMPNEEDVVAKKDKKDAKFHPIYIDDELCHRGHDVTYSKHGSFFCDCGANEEGSCKALVKRQSSVKKTPKIAPSMPSSKVYEMKKLAKKNSLRISKYWHTSFYTIDSSFSKLSDSYKISKNKFANQAIVKNYDRFGLRHEDFERYTTLLSQQIIPIQDNVIALIEYFMPILENFYQNDSELGYLSKMKKEFNCLHQKYSSFVLEKSDQLMLPIKASQDSVFENVQITNEQTQSVRHLSLITGAVLRRVALLIVGSDSFSTAAVKSPLLIVAHNKKYLSIISLNDLLGQIYTNSKKRLNIQKACYAKLPFTVMNLSSNVYNDELIAVSGLKECCVLTINGNGSISKYHYISLAIDVNNYIIKTFWIPDSAAELVVVTSDYIKIYDLSQNSDNPVYNFVLPSRKIRDATFFSSKENNEIRRYILILSSHGHIYNQELNSDCKCTDMLDVFYVSAFLIVTIPYSSSQHIWVGFSIYYSHLLNMLFVSFLNGKSFVTSFSIENINSQEISNFIDLNHTGISSDESVMFPDKNEDNDSVENNEISLSQSSQTQPLCQWTEVNSHPGLIYAMTLDNNPVCFLVQPQLIKIQTIKIKKKLIDSVVVSSNQIDPSFPDSTFNHFPGCRITTLISLCEDGSLRFHRAVYDNTDFWLKPYRENLCEYPSYFVRKSRSSSKFIEGNKLADSVSPASSNKAPKFAVDFFERCSAMNEIEFGGSDVLEVYNTQQLKNRLNTVNMYIACTKPNGFSITITQTGAFDYVMAGVRVNLGVCDPARTPSAIEIFGRKINVNIVMSRWFDIPFTRSEMKMLSEVKKFEISFAASKDPNQITIVDCIKVYGRSRSSIGLNSDDDIIQSTASTSNNVSGTCLTNDLFKSDGSFIKSDDSEKSVSKKIRSILFSPTIFEEDFYLARRQYSLVLIANSLVANSFDVLEALHSFLKASTECNSDKNSISIVLPSLELLNNPKYKEKCDAILSCGSKIMTISLSNHLDKSICMMMSKLLPNKTQYDEHLGEIVFENAIEDLKQRSYDNINIFCHNLHLFRETVKEHPRNFIRFIAKYYIQSNDFCTSTIHFCGYLFDILWRIYSQRPQNELLCPLTKNFHSSNFETIVKSLVFILYSSTLAVLTNSSDMNQFESHQKFLSKTCQYIVQFLCFNDPVVSFAAKKALVEIFFASTYHNVARTNIDKQSKSTMSSTKSSSSINSKSNLRDHKQSSKHASRPPASSQSNSASVSGVNNAPNASLSSNIRNIGNLIRRNSTNRRSRDSNSVAHILDNDFLWNSRQDSVYPASRSSNTDEPLSSNRTAANLLDRVTESLLDSDLNSYQNILINIDNEFPYLQDFMATFRQDSEEYYESITGEDEDDEDEEDDDEDDEDDVDEEENEEDEEDEIDIDINFPSASQPENTSGLVSEGPSLIPISSSESNLNDPRQSNLDVFEEIHVDEDEDAQAEDEDEDDEFEAMDEDEMMEIAIALSLQEQQRGGESREIENVDEIDSQQPIRSFEEIIEDLRLHRNQVDLESSHPRDHSSSARRRLDSNGRHDSSLSVEQQPQHQQSQYSSAIHSESDEDDEELFDYEIKCNDNAMEYTEEEHEEFDDDDELNSIENPFNTPHMTKTNSSQENKTSSKMIEPKKSSHSSQTHAVSCSTQNHNFKSFSKNQKEAHKNKKRLKRLIASQFCLNILKQMNNSFESINNLNGITSIPYFQVLYYLFDFNYSEADQKEFVQIFDNLLRKILDSLFRANFTPTTKDQQENSVNLKSRKSSDHFHDRIKRSHSNEVLLLKMRLLSISLQNFKRFPNITWQSFLTKELPIDENLRANIIAMSKCSKSGEENATKSMLPFSKFSTYHAVLLTGLRLIHSHAVVLDYCHKILSFLYKDYWRHLQNKIHTNSTDSNTSSENYDLFNNISEGIRVSSNHNFIPPDLKPFFTVMNGFLQTNTLPTNKNQFGEESSSNESSKISVINYVSHSGFNPSNSCTVVHSMMFSNHVFDQYELLLTEMSLRIAYQMKKLFHSLNNKQSEDSHKEVEIKSSASISSSLSSDLNFDFNAQWIQTLCEYLMMPTVTPYIRKQVRKLLASICGSKERYRQVRDHYDIKTNLRSLRQIIITQCFDAKNINQNFEIKDLGMNDDDWSDDEQLDELVKIIVMKIIEKDAFSSTLMASDRQQLLNLPYDRLIKLVDHLKICLDIATNRTHNWQRFCFRELKVIPFLFQISFLFGEGISSIILQLLSIAMFSEGKNSKANETNQTGSFILKDDDNTDKATKTIGKKAERSSHQSWICGYVFMVLDRQLLLNFIRFFLLESNSTQQRWTTHSLLYMFFESLQPAHQEQLLMLFWELWPNIANYGQRSSQFVDLLGYFTLSVSKQNNNDCPTYNERFYAESAMNLFKHQNQVLINHTNANIYNSLQSLLELNGFYLETEPCLVCNDPEINLVPVKLSAIKVDSRFTTNTHIVKLNGSHTISKITVKISDLKKSKMVKTLCIYYNNRCVQSVVELKNKNTVWHKAKRIDLASSQAEVKIEFVLPIVACNLMIEYSNFYETSKSSETLQCPRCSSVVLANPGVCSNCGENVFQCHKCRAINYDEKDPFLCNSCGFCKYAKFDYILTARFTASAVESIENEEDRSKAVQTINTLLDKADRLYKIILSIRPSLENLIHESQDTNSCIFGNEHVEAISNPSTVHTASVSAAISASLNQSSTSLQNINRHISQLASRYSVECKVHFEELSKIVQKILHTRKELVNYDNFQNKNQHNFDEIAKTLIEFRQNSSRRPFKGSNTSLSSPSSATLNELLSTSDIRKHYKTSEDICQSTENERKRLQKDDQQRFDLKSGKCYGCASATIENCVYLLKALVCNNHYKSLLSSSNLFRELIDYNLRMGKLSFRSTVRILLCLLIRDDPQTTKQFNDLLLNKIQSVLQTNYITSFELASVRQEMSLLALSFENEDNCWEQRLRCVMKLFLMSLQNKSPAVLEAITLPCLKILYSLIIKPSSTSKEIESDKIVADSSHIVEQLASVQLTNKYRNSSALNSKIPLNSLLVNVSIDLDRWINSDNKSIFMQWQQFNMKKPNQRLSDTSKSAHYDDYLMRKYFSRWHYLYQNGRTRTLKSEFFIVRIVSSSWIQVVLFNTTSKALRIACRQLLMALFERLTNKQKTLIDLFTAFLDDLCLVGGEIGSEFYDLYRSIVFSEFSSSKSNNIAKNCHWRYYLTLCGLLKHLACLITTEIERLRKLEESSLNSDFSQGSALRQLVELMQLFLRDERIRKIHKSSMVGFVLDGYLSLRKLIVQRTKMIDETQAALLELLELLTTGTKAETINFMKICIESVRKCSLQDFRTPVFIFERLCSIIYPEEKDADEFLISLEKDPQQEDFLQGRMIGNPYSSKDSGMGPLMRDIKNKICQECELVSLLEDDSGLELLVNNKIISLDLPVKEVYKKIVYTASNNNNQPPVSSSLANLWTTSSGNFNLASELTFIESLSAFPLGSNVSNQTSNNVVNSNTSISGPTMKIIYRIRGLMGDATEEFIETLSDKKSIVKDDEMLFELANIMSQFNGLEVMLERLQAITEINHRSRSLLLVLIELFGYCVRVISNRKALIRPELNAIGIILRIVRVFLKNPQADLLICPSAPGKPSHFEKLLIVIETILAEASKEDAKVYDFFTKETCGSPCDIQILIDAISSPNTLICSSNNSSVINRILRVITFLSIGDPEKTLTLINNFLPCFEFDEYDAQNMRITSPDHWYELFCSMLAAIECNDNGSRLKQRLIDEKLISMAINYLVKNAPQINSFLLLKSEEWKEFASRGALKYVLRSLTGMSRGHEPTQLLITKEVVPIIHALEQVLSDSHMATLAENLMDVLKENPSVEAKIEEIRLKTREEKKRIAMAVREKQLGELGMKSNDKGYAYQPQKVLAIYTFTKRCNVEEFEERKSRKTIGYTTVTHFNIVHVECHMDAVRHARTRDEWQSASLHNANTRCNALLPLWGPNVYESLFAHALSRYNSNIHDVVGQRDFGGNSYMGTIHDLKLLLLKFAHEKSFSEETGGGGAQSNLYLTPYLMHTALYVMNTTKVIEAERINFQQNFIKQIESQSIIDSCFQANSPYFYSTIILLLYSPQFWQTNRLFVLRRLILCSIIRSLPNDARTKESISNAELSYAIIKPALMFWALIDLFYSLMFKSLDASNDEDWSQSMVDYIRHNDHSLILAADKMLDTFENYILPSVSFEEFCDVTDLIRCSDSITDTEQFLKETINLNK</sequence>
<feature type="compositionally biased region" description="Low complexity" evidence="2">
    <location>
        <begin position="610"/>
        <end position="621"/>
    </location>
</feature>
<dbReference type="PROSITE" id="PS50330">
    <property type="entry name" value="UIM"/>
    <property type="match status" value="1"/>
</dbReference>
<evidence type="ECO:0000256" key="1">
    <source>
        <dbReference type="PROSITE-ProRule" id="PRU01388"/>
    </source>
</evidence>
<dbReference type="EMBL" id="WVUK01000062">
    <property type="protein sequence ID" value="KAF7490496.1"/>
    <property type="molecule type" value="Genomic_DNA"/>
</dbReference>
<dbReference type="SUPFAM" id="SSF48371">
    <property type="entry name" value="ARM repeat"/>
    <property type="match status" value="1"/>
</dbReference>
<dbReference type="PANTHER" id="PTHR21725:SF1">
    <property type="entry name" value="E3 UBIQUITIN-PROTEIN LIGASE UBR4"/>
    <property type="match status" value="1"/>
</dbReference>
<keyword evidence="8" id="KW-1185">Reference proteome</keyword>
<keyword evidence="1" id="KW-0479">Metal-binding</keyword>
<feature type="region of interest" description="Disordered" evidence="2">
    <location>
        <begin position="3315"/>
        <end position="3393"/>
    </location>
</feature>
<evidence type="ECO:0000313" key="7">
    <source>
        <dbReference type="EnsemblMetazoa" id="KAF7490496.1"/>
    </source>
</evidence>
<evidence type="ECO:0000256" key="2">
    <source>
        <dbReference type="SAM" id="MobiDB-lite"/>
    </source>
</evidence>
<feature type="domain" description="E3 ubiquitin-protein ligase UBR4 N-terminal" evidence="4">
    <location>
        <begin position="337"/>
        <end position="523"/>
    </location>
</feature>
<feature type="compositionally biased region" description="Low complexity" evidence="2">
    <location>
        <begin position="279"/>
        <end position="290"/>
    </location>
</feature>
<reference evidence="7" key="3">
    <citation type="submission" date="2022-06" db="UniProtKB">
        <authorList>
            <consortium name="EnsemblMetazoa"/>
        </authorList>
    </citation>
    <scope>IDENTIFICATION</scope>
</reference>
<evidence type="ECO:0000259" key="3">
    <source>
        <dbReference type="Pfam" id="PF13764"/>
    </source>
</evidence>
<proteinExistence type="inferred from homology"/>
<dbReference type="Pfam" id="PF19423">
    <property type="entry name" value="E3_UBR4_N"/>
    <property type="match status" value="2"/>
</dbReference>
<dbReference type="InterPro" id="IPR045841">
    <property type="entry name" value="E3_UBR4_N"/>
</dbReference>
<feature type="region of interest" description="Disordered" evidence="2">
    <location>
        <begin position="3548"/>
        <end position="3599"/>
    </location>
</feature>
<feature type="compositionally biased region" description="Basic and acidic residues" evidence="2">
    <location>
        <begin position="3474"/>
        <end position="3503"/>
    </location>
</feature>
<keyword evidence="1" id="KW-0863">Zinc-finger</keyword>
<dbReference type="Pfam" id="PF13764">
    <property type="entry name" value="E3_UbLigase_R4"/>
    <property type="match status" value="1"/>
</dbReference>
<keyword evidence="1" id="KW-0862">Zinc</keyword>
<feature type="region of interest" description="Disordered" evidence="2">
    <location>
        <begin position="593"/>
        <end position="621"/>
    </location>
</feature>
<feature type="domain" description="E3 ubiquitin-protein ligase UBR4-like" evidence="5">
    <location>
        <begin position="4558"/>
        <end position="4702"/>
    </location>
</feature>
<protein>
    <submittedName>
        <fullName evidence="6">E3 ubiquitin-protein ligase UBR4</fullName>
    </submittedName>
</protein>
<comment type="similarity">
    <text evidence="1">Belongs to the UBR4 family.</text>
</comment>
<feature type="region of interest" description="UBR4 E3 catalytic module" evidence="1">
    <location>
        <begin position="5752"/>
        <end position="6198"/>
    </location>
</feature>
<feature type="compositionally biased region" description="Basic and acidic residues" evidence="2">
    <location>
        <begin position="734"/>
        <end position="750"/>
    </location>
</feature>
<feature type="compositionally biased region" description="Acidic residues" evidence="2">
    <location>
        <begin position="3548"/>
        <end position="3562"/>
    </location>
</feature>
<reference evidence="6" key="2">
    <citation type="submission" date="2020-01" db="EMBL/GenBank/DDBJ databases">
        <authorList>
            <person name="Korhonen P.K.K."/>
            <person name="Guangxu M.G."/>
            <person name="Wang T.W."/>
            <person name="Stroehlein A.J.S."/>
            <person name="Young N.D."/>
            <person name="Ang C.-S.A."/>
            <person name="Fernando D.W.F."/>
            <person name="Lu H.L."/>
            <person name="Taylor S.T."/>
            <person name="Ehtesham M.E.M."/>
            <person name="Najaraj S.H.N."/>
            <person name="Harsha G.H.G."/>
            <person name="Madugundu A.M."/>
            <person name="Renuse S.R."/>
            <person name="Holt D.H."/>
            <person name="Pandey A.P."/>
            <person name="Papenfuss A.P."/>
            <person name="Gasser R.B.G."/>
            <person name="Fischer K.F."/>
        </authorList>
    </citation>
    <scope>NUCLEOTIDE SEQUENCE</scope>
    <source>
        <strain evidence="6">SSS_KF_BRIS2020</strain>
    </source>
</reference>
<reference evidence="8" key="1">
    <citation type="journal article" date="2020" name="PLoS Negl. Trop. Dis.">
        <title>High-quality nuclear genome for Sarcoptes scabiei-A critical resource for a neglected parasite.</title>
        <authorList>
            <person name="Korhonen P.K."/>
            <person name="Gasser R.B."/>
            <person name="Ma G."/>
            <person name="Wang T."/>
            <person name="Stroehlein A.J."/>
            <person name="Young N.D."/>
            <person name="Ang C.S."/>
            <person name="Fernando D.D."/>
            <person name="Lu H.C."/>
            <person name="Taylor S."/>
            <person name="Reynolds S.L."/>
            <person name="Mofiz E."/>
            <person name="Najaraj S.H."/>
            <person name="Gowda H."/>
            <person name="Madugundu A."/>
            <person name="Renuse S."/>
            <person name="Holt D."/>
            <person name="Pandey A."/>
            <person name="Papenfuss A.T."/>
            <person name="Fischer K."/>
        </authorList>
    </citation>
    <scope>NUCLEOTIDE SEQUENCE [LARGE SCALE GENOMIC DNA]</scope>
</reference>
<dbReference type="PANTHER" id="PTHR21725">
    <property type="entry name" value="E3 UBIQUITIN-PROTEIN LIGASE UBR4"/>
    <property type="match status" value="1"/>
</dbReference>
<feature type="region of interest" description="Disordered" evidence="2">
    <location>
        <begin position="3474"/>
        <end position="3531"/>
    </location>
</feature>
<evidence type="ECO:0000313" key="6">
    <source>
        <dbReference type="EMBL" id="KAF7490496.1"/>
    </source>
</evidence>
<evidence type="ECO:0000313" key="8">
    <source>
        <dbReference type="Proteomes" id="UP000070412"/>
    </source>
</evidence>
<dbReference type="InterPro" id="IPR003903">
    <property type="entry name" value="UIM_dom"/>
</dbReference>
<accession>A0A834R5J2</accession>
<feature type="region of interest" description="Disordered" evidence="2">
    <location>
        <begin position="3148"/>
        <end position="3204"/>
    </location>
</feature>
<dbReference type="InterPro" id="IPR025704">
    <property type="entry name" value="E3_Ub_ligase_UBR4_C"/>
</dbReference>
<dbReference type="InterPro" id="IPR056530">
    <property type="entry name" value="UBR4-like_dom"/>
</dbReference>
<dbReference type="InterPro" id="IPR045189">
    <property type="entry name" value="UBR4-like"/>
</dbReference>
<feature type="compositionally biased region" description="Polar residues" evidence="2">
    <location>
        <begin position="593"/>
        <end position="604"/>
    </location>
</feature>
<dbReference type="GO" id="GO:0008270">
    <property type="term" value="F:zinc ion binding"/>
    <property type="evidence" value="ECO:0007669"/>
    <property type="project" value="UniProtKB-KW"/>
</dbReference>
<gene>
    <name evidence="6" type="primary">SSS_838g</name>
    <name evidence="6" type="ORF">SSS_838</name>
</gene>
<feature type="compositionally biased region" description="Polar residues" evidence="2">
    <location>
        <begin position="3378"/>
        <end position="3393"/>
    </location>
</feature>
<dbReference type="OrthoDB" id="30336at2759"/>
<feature type="region of interest" description="Disordered" evidence="2">
    <location>
        <begin position="3437"/>
        <end position="3460"/>
    </location>
</feature>
<feature type="compositionally biased region" description="Polar residues" evidence="2">
    <location>
        <begin position="3358"/>
        <end position="3369"/>
    </location>
</feature>
<evidence type="ECO:0000259" key="5">
    <source>
        <dbReference type="Pfam" id="PF24079"/>
    </source>
</evidence>
<feature type="region of interest" description="Disordered" evidence="2">
    <location>
        <begin position="279"/>
        <end position="299"/>
    </location>
</feature>
<feature type="compositionally biased region" description="Polar residues" evidence="2">
    <location>
        <begin position="3563"/>
        <end position="3587"/>
    </location>
</feature>
<dbReference type="PROSITE" id="PS52043">
    <property type="entry name" value="UBR4_E3"/>
    <property type="match status" value="1"/>
</dbReference>
<dbReference type="InterPro" id="IPR016024">
    <property type="entry name" value="ARM-type_fold"/>
</dbReference>
<feature type="domain" description="E3 ubiquitin ligase UBR4 C-terminal" evidence="3">
    <location>
        <begin position="5327"/>
        <end position="5850"/>
    </location>
</feature>
<name>A0A834R5J2_SARSC</name>
<evidence type="ECO:0000259" key="4">
    <source>
        <dbReference type="Pfam" id="PF19423"/>
    </source>
</evidence>
<feature type="compositionally biased region" description="Acidic residues" evidence="2">
    <location>
        <begin position="3315"/>
        <end position="3353"/>
    </location>
</feature>
<dbReference type="Pfam" id="PF24079">
    <property type="entry name" value="UBR4"/>
    <property type="match status" value="1"/>
</dbReference>